<keyword evidence="3" id="KW-1185">Reference proteome</keyword>
<name>A0ABU0YYZ3_9MICO</name>
<sequence length="227" mass="24602">MTRDAFDDLLDRSAPATREPLDADLAAMIAEARTEVPRPRRHRIAIASGVLAIALVGGAGVAVATDGFSWAPWAQDPVGAVSFSMSNGFDCELRFSRYTAGSDPAFLADVNRTLEDWYRATDVVGRAQARIPQQQEDLAAMRTAEEKAELDAQLAELSPQERAEAIAHNAWADEWIAWELVVSDLETAALREAGFAVPDERFVGSERGSQIQCFDEDGEPYGMGAGS</sequence>
<keyword evidence="1" id="KW-0812">Transmembrane</keyword>
<proteinExistence type="predicted"/>
<dbReference type="RefSeq" id="WP_308867005.1">
    <property type="nucleotide sequence ID" value="NZ_JAVFWO010000002.1"/>
</dbReference>
<evidence type="ECO:0000313" key="2">
    <source>
        <dbReference type="EMBL" id="MDQ7877557.1"/>
    </source>
</evidence>
<comment type="caution">
    <text evidence="2">The sequence shown here is derived from an EMBL/GenBank/DDBJ whole genome shotgun (WGS) entry which is preliminary data.</text>
</comment>
<feature type="transmembrane region" description="Helical" evidence="1">
    <location>
        <begin position="44"/>
        <end position="64"/>
    </location>
</feature>
<evidence type="ECO:0000256" key="1">
    <source>
        <dbReference type="SAM" id="Phobius"/>
    </source>
</evidence>
<dbReference type="EMBL" id="JAVFWO010000002">
    <property type="protein sequence ID" value="MDQ7877557.1"/>
    <property type="molecule type" value="Genomic_DNA"/>
</dbReference>
<dbReference type="Proteomes" id="UP001235133">
    <property type="component" value="Unassembled WGS sequence"/>
</dbReference>
<gene>
    <name evidence="2" type="ORF">Q9R08_06165</name>
</gene>
<organism evidence="2 3">
    <name type="scientific">Microbacterium psychrotolerans</name>
    <dbReference type="NCBI Taxonomy" id="3068321"/>
    <lineage>
        <taxon>Bacteria</taxon>
        <taxon>Bacillati</taxon>
        <taxon>Actinomycetota</taxon>
        <taxon>Actinomycetes</taxon>
        <taxon>Micrococcales</taxon>
        <taxon>Microbacteriaceae</taxon>
        <taxon>Microbacterium</taxon>
    </lineage>
</organism>
<reference evidence="2 3" key="1">
    <citation type="submission" date="2023-08" db="EMBL/GenBank/DDBJ databases">
        <title>Microbacterium psychrotolerans sp. nov., a psychrotolerant bacterium isolated from soil in Heilongjiang Province, China.</title>
        <authorList>
            <person name="An P."/>
            <person name="Zhao D."/>
            <person name="Xiang H."/>
        </authorList>
    </citation>
    <scope>NUCLEOTIDE SEQUENCE [LARGE SCALE GENOMIC DNA]</scope>
    <source>
        <strain evidence="2 3">QXD-8</strain>
    </source>
</reference>
<accession>A0ABU0YYZ3</accession>
<evidence type="ECO:0000313" key="3">
    <source>
        <dbReference type="Proteomes" id="UP001235133"/>
    </source>
</evidence>
<protein>
    <submittedName>
        <fullName evidence="2">Uncharacterized protein</fullName>
    </submittedName>
</protein>
<keyword evidence="1" id="KW-1133">Transmembrane helix</keyword>
<keyword evidence="1" id="KW-0472">Membrane</keyword>